<dbReference type="WBParaSite" id="HCON_00082420-00001">
    <property type="protein sequence ID" value="HCON_00082420-00001"/>
    <property type="gene ID" value="HCON_00082420"/>
</dbReference>
<reference evidence="2" key="1">
    <citation type="submission" date="2020-12" db="UniProtKB">
        <authorList>
            <consortium name="WormBaseParasite"/>
        </authorList>
    </citation>
    <scope>IDENTIFICATION</scope>
    <source>
        <strain evidence="2">MHco3</strain>
    </source>
</reference>
<evidence type="ECO:0000313" key="1">
    <source>
        <dbReference type="Proteomes" id="UP000025227"/>
    </source>
</evidence>
<keyword evidence="1" id="KW-1185">Reference proteome</keyword>
<dbReference type="AlphaFoldDB" id="A0A7I4YDS2"/>
<dbReference type="Proteomes" id="UP000025227">
    <property type="component" value="Unplaced"/>
</dbReference>
<sequence length="118" mass="13675">MLNSPLTTFKGLLKSCGLRSLHHRSSQGMYLSQERLALGYRQKNHQRHAVSHIKEEAHETTKPFDGHPLLSDGAFGWSEKADVYHYRQTLRANKNNHYPFQINDMRLAYRKLSNLAIV</sequence>
<accession>A0A7I4YDS2</accession>
<proteinExistence type="predicted"/>
<organism evidence="1 2">
    <name type="scientific">Haemonchus contortus</name>
    <name type="common">Barber pole worm</name>
    <dbReference type="NCBI Taxonomy" id="6289"/>
    <lineage>
        <taxon>Eukaryota</taxon>
        <taxon>Metazoa</taxon>
        <taxon>Ecdysozoa</taxon>
        <taxon>Nematoda</taxon>
        <taxon>Chromadorea</taxon>
        <taxon>Rhabditida</taxon>
        <taxon>Rhabditina</taxon>
        <taxon>Rhabditomorpha</taxon>
        <taxon>Strongyloidea</taxon>
        <taxon>Trichostrongylidae</taxon>
        <taxon>Haemonchus</taxon>
    </lineage>
</organism>
<name>A0A7I4YDS2_HAECO</name>
<evidence type="ECO:0000313" key="2">
    <source>
        <dbReference type="WBParaSite" id="HCON_00082420-00001"/>
    </source>
</evidence>
<protein>
    <submittedName>
        <fullName evidence="2">39S ribosomal protein L51, mitochondrial</fullName>
    </submittedName>
</protein>